<dbReference type="SUPFAM" id="SSF48008">
    <property type="entry name" value="GntR ligand-binding domain-like"/>
    <property type="match status" value="1"/>
</dbReference>
<dbReference type="PATRIC" id="fig|1641875.4.peg.2758"/>
<reference evidence="5 6" key="1">
    <citation type="submission" date="2015-04" db="EMBL/GenBank/DDBJ databases">
        <title>The draft genome sequence of Roseovarius sp.R12b.</title>
        <authorList>
            <person name="Li G."/>
            <person name="Lai Q."/>
            <person name="Shao Z."/>
            <person name="Yan P."/>
        </authorList>
    </citation>
    <scope>NUCLEOTIDE SEQUENCE [LARGE SCALE GENOMIC DNA]</scope>
    <source>
        <strain evidence="5 6">R12B</strain>
    </source>
</reference>
<evidence type="ECO:0000313" key="5">
    <source>
        <dbReference type="EMBL" id="KRS13708.1"/>
    </source>
</evidence>
<dbReference type="PROSITE" id="PS50949">
    <property type="entry name" value="HTH_GNTR"/>
    <property type="match status" value="1"/>
</dbReference>
<dbReference type="InterPro" id="IPR000524">
    <property type="entry name" value="Tscrpt_reg_HTH_GntR"/>
</dbReference>
<dbReference type="Pfam" id="PF07729">
    <property type="entry name" value="FCD"/>
    <property type="match status" value="1"/>
</dbReference>
<dbReference type="RefSeq" id="WP_057790446.1">
    <property type="nucleotide sequence ID" value="NZ_LAXJ01000003.1"/>
</dbReference>
<dbReference type="GO" id="GO:0003700">
    <property type="term" value="F:DNA-binding transcription factor activity"/>
    <property type="evidence" value="ECO:0007669"/>
    <property type="project" value="InterPro"/>
</dbReference>
<dbReference type="InterPro" id="IPR036388">
    <property type="entry name" value="WH-like_DNA-bd_sf"/>
</dbReference>
<sequence>MSRHAQKFGTDDAEAARVPAHELIYRELRALVLFGDLAPGQAVTIQGLTDRLGAGMTPVREAIRRMTAEGALEFRGNRRVVVPILTADNISELILARQWLDPHLTLRATERASLEDLDHLTTLDRDLDAAIDGGDLRAYLELNYAFHAHIYTIADAPILADLAEGLWLRFGPSLRVVCGRMGTQNLPDKHKDMLDAMHARDAEGAARAIREDVIQGMEQVRVSLEQNARPA</sequence>
<accession>A0A0T5NXY4</accession>
<keyword evidence="2" id="KW-0238">DNA-binding</keyword>
<evidence type="ECO:0000256" key="3">
    <source>
        <dbReference type="ARBA" id="ARBA00023163"/>
    </source>
</evidence>
<gene>
    <name evidence="5" type="ORF">XM53_03745</name>
</gene>
<dbReference type="Gene3D" id="1.20.120.530">
    <property type="entry name" value="GntR ligand-binding domain-like"/>
    <property type="match status" value="1"/>
</dbReference>
<dbReference type="OrthoDB" id="9815654at2"/>
<dbReference type="SMART" id="SM00895">
    <property type="entry name" value="FCD"/>
    <property type="match status" value="1"/>
</dbReference>
<keyword evidence="6" id="KW-1185">Reference proteome</keyword>
<dbReference type="GO" id="GO:0003677">
    <property type="term" value="F:DNA binding"/>
    <property type="evidence" value="ECO:0007669"/>
    <property type="project" value="UniProtKB-KW"/>
</dbReference>
<evidence type="ECO:0000313" key="6">
    <source>
        <dbReference type="Proteomes" id="UP000051295"/>
    </source>
</evidence>
<dbReference type="AlphaFoldDB" id="A0A0T5NXY4"/>
<feature type="domain" description="HTH gntR-type" evidence="4">
    <location>
        <begin position="18"/>
        <end position="85"/>
    </location>
</feature>
<dbReference type="SUPFAM" id="SSF46785">
    <property type="entry name" value="Winged helix' DNA-binding domain"/>
    <property type="match status" value="1"/>
</dbReference>
<dbReference type="Gene3D" id="1.10.10.10">
    <property type="entry name" value="Winged helix-like DNA-binding domain superfamily/Winged helix DNA-binding domain"/>
    <property type="match status" value="1"/>
</dbReference>
<dbReference type="Pfam" id="PF00392">
    <property type="entry name" value="GntR"/>
    <property type="match status" value="1"/>
</dbReference>
<evidence type="ECO:0000256" key="2">
    <source>
        <dbReference type="ARBA" id="ARBA00023125"/>
    </source>
</evidence>
<dbReference type="SMART" id="SM00345">
    <property type="entry name" value="HTH_GNTR"/>
    <property type="match status" value="1"/>
</dbReference>
<proteinExistence type="predicted"/>
<dbReference type="STRING" id="1641875.XM53_03745"/>
<dbReference type="Proteomes" id="UP000051295">
    <property type="component" value="Unassembled WGS sequence"/>
</dbReference>
<dbReference type="InterPro" id="IPR036390">
    <property type="entry name" value="WH_DNA-bd_sf"/>
</dbReference>
<protein>
    <submittedName>
        <fullName evidence="5">GntR family transcriptional regulator</fullName>
    </submittedName>
</protein>
<comment type="caution">
    <text evidence="5">The sequence shown here is derived from an EMBL/GenBank/DDBJ whole genome shotgun (WGS) entry which is preliminary data.</text>
</comment>
<dbReference type="PANTHER" id="PTHR43537">
    <property type="entry name" value="TRANSCRIPTIONAL REGULATOR, GNTR FAMILY"/>
    <property type="match status" value="1"/>
</dbReference>
<evidence type="ECO:0000259" key="4">
    <source>
        <dbReference type="PROSITE" id="PS50949"/>
    </source>
</evidence>
<dbReference type="PANTHER" id="PTHR43537:SF39">
    <property type="entry name" value="HTH-TYPE TRANSCRIPTIONAL REGULATOR MCBR"/>
    <property type="match status" value="1"/>
</dbReference>
<keyword evidence="3" id="KW-0804">Transcription</keyword>
<organism evidence="5 6">
    <name type="scientific">Roseovarius atlanticus</name>
    <dbReference type="NCBI Taxonomy" id="1641875"/>
    <lineage>
        <taxon>Bacteria</taxon>
        <taxon>Pseudomonadati</taxon>
        <taxon>Pseudomonadota</taxon>
        <taxon>Alphaproteobacteria</taxon>
        <taxon>Rhodobacterales</taxon>
        <taxon>Roseobacteraceae</taxon>
        <taxon>Roseovarius</taxon>
    </lineage>
</organism>
<dbReference type="InterPro" id="IPR011711">
    <property type="entry name" value="GntR_C"/>
</dbReference>
<name>A0A0T5NXY4_9RHOB</name>
<dbReference type="InterPro" id="IPR008920">
    <property type="entry name" value="TF_FadR/GntR_C"/>
</dbReference>
<dbReference type="EMBL" id="LAXJ01000003">
    <property type="protein sequence ID" value="KRS13708.1"/>
    <property type="molecule type" value="Genomic_DNA"/>
</dbReference>
<keyword evidence="1" id="KW-0805">Transcription regulation</keyword>
<evidence type="ECO:0000256" key="1">
    <source>
        <dbReference type="ARBA" id="ARBA00023015"/>
    </source>
</evidence>